<comment type="caution">
    <text evidence="2">The sequence shown here is derived from an EMBL/GenBank/DDBJ whole genome shotgun (WGS) entry which is preliminary data.</text>
</comment>
<name>A0A6G1F428_9ORYZ</name>
<keyword evidence="3" id="KW-1185">Reference proteome</keyword>
<evidence type="ECO:0000256" key="1">
    <source>
        <dbReference type="SAM" id="MobiDB-lite"/>
    </source>
</evidence>
<dbReference type="AlphaFoldDB" id="A0A6G1F428"/>
<dbReference type="Proteomes" id="UP000479710">
    <property type="component" value="Unassembled WGS sequence"/>
</dbReference>
<accession>A0A6G1F428</accession>
<evidence type="ECO:0000313" key="2">
    <source>
        <dbReference type="EMBL" id="KAF0931666.1"/>
    </source>
</evidence>
<reference evidence="2 3" key="1">
    <citation type="submission" date="2019-11" db="EMBL/GenBank/DDBJ databases">
        <title>Whole genome sequence of Oryza granulata.</title>
        <authorList>
            <person name="Li W."/>
        </authorList>
    </citation>
    <scope>NUCLEOTIDE SEQUENCE [LARGE SCALE GENOMIC DNA]</scope>
    <source>
        <strain evidence="3">cv. Menghai</strain>
        <tissue evidence="2">Leaf</tissue>
    </source>
</reference>
<feature type="compositionally biased region" description="Basic residues" evidence="1">
    <location>
        <begin position="1"/>
        <end position="17"/>
    </location>
</feature>
<evidence type="ECO:0000313" key="3">
    <source>
        <dbReference type="Proteomes" id="UP000479710"/>
    </source>
</evidence>
<protein>
    <submittedName>
        <fullName evidence="2">Uncharacterized protein</fullName>
    </submittedName>
</protein>
<proteinExistence type="predicted"/>
<feature type="region of interest" description="Disordered" evidence="1">
    <location>
        <begin position="1"/>
        <end position="114"/>
    </location>
</feature>
<feature type="compositionally biased region" description="Gly residues" evidence="1">
    <location>
        <begin position="63"/>
        <end position="78"/>
    </location>
</feature>
<sequence>MCRRSSTRRCRGSRRARTTGAGDHLGTAASSVHTGRRRWGGAIHGRDSRRCGRTSRRSVASGMAGGGRGTAGDGGGWDGRLQRRSTGGGGTDAEDSRRWRLGLQAARTEDWRRR</sequence>
<organism evidence="2 3">
    <name type="scientific">Oryza meyeriana var. granulata</name>
    <dbReference type="NCBI Taxonomy" id="110450"/>
    <lineage>
        <taxon>Eukaryota</taxon>
        <taxon>Viridiplantae</taxon>
        <taxon>Streptophyta</taxon>
        <taxon>Embryophyta</taxon>
        <taxon>Tracheophyta</taxon>
        <taxon>Spermatophyta</taxon>
        <taxon>Magnoliopsida</taxon>
        <taxon>Liliopsida</taxon>
        <taxon>Poales</taxon>
        <taxon>Poaceae</taxon>
        <taxon>BOP clade</taxon>
        <taxon>Oryzoideae</taxon>
        <taxon>Oryzeae</taxon>
        <taxon>Oryzinae</taxon>
        <taxon>Oryza</taxon>
        <taxon>Oryza meyeriana</taxon>
    </lineage>
</organism>
<gene>
    <name evidence="2" type="ORF">E2562_005663</name>
</gene>
<dbReference type="EMBL" id="SPHZ02000001">
    <property type="protein sequence ID" value="KAF0931666.1"/>
    <property type="molecule type" value="Genomic_DNA"/>
</dbReference>